<dbReference type="STRING" id="1798410.A3H63_00015"/>
<proteinExistence type="predicted"/>
<dbReference type="PANTHER" id="PTHR30121">
    <property type="entry name" value="UNCHARACTERIZED PROTEIN YJGR-RELATED"/>
    <property type="match status" value="1"/>
</dbReference>
<organism evidence="2 3">
    <name type="scientific">Candidatus Harrisonbacteria bacterium RIFCSPLOWO2_02_FULL_45_10c</name>
    <dbReference type="NCBI Taxonomy" id="1798410"/>
    <lineage>
        <taxon>Bacteria</taxon>
        <taxon>Candidatus Harrisoniibacteriota</taxon>
    </lineage>
</organism>
<sequence>QAAKETADPLKEINITAQLLGALSNFNMPFALEMAVHAIGEEIHFYVGVPAEMAESVTRQIQGLWNDAIVNVVEDYNIFNHQGVSEGVFLKQKDTYALPIRTFEEAGLDTFAPIASTFSKIQQVGEGAAMQLMITPAPKKFKKIITGVIYQLKKGVALSEALHVSKAISFRDIAEALKGRKPETQVKPVLDEEALKAIEKKLAKQMFSVTARIAVSAPSQSRADELLQTIAGSFDQFAAPLRNSIRAIKPRNQKEFLFNYIFRKFEDKERMVLGTDEIVSLFHFPTAGMETPRIASVKAREAAPPSVLPVSGTLIGESVFRSERRPVYISDEDRRRHVYVIGQTGTGKSNLMVTMAVNDIKNGKGVAVVDPHGDLVDTVLGLIPPERFQDVIVFDPSDLARPLGLNMLEYDPACPEEKTFIVNEMQSIFNKLFSQETMGPMFEQYMRNALLLLMENGATEPATLMDVPRIFTSEEYRNQKLAKCQNPVVKDFWEREAVQAGGEAALQNMTPYITSKFNNFIANDYLRPIISQPKSAFRFREAMDSNKIVLVNLSKGRIGDINASLLGMIIVGKMLMAALSRVDIPQEQRKDFNLYIDEFQNFTTDSIATILSEARKYRLNLVIANQFIAQLEEKIRDAVFGNVGSMIVFRIGAADAESFVKQFDPVFNANDMVNIDNFNAYVKLLVNGQTTKPFNIRTLPSPKTDEAVRQKIKEQSRLAYGLDRVGGN</sequence>
<dbReference type="AlphaFoldDB" id="A0A1G1ZUR2"/>
<dbReference type="Proteomes" id="UP000176284">
    <property type="component" value="Unassembled WGS sequence"/>
</dbReference>
<feature type="non-terminal residue" evidence="2">
    <location>
        <position position="1"/>
    </location>
</feature>
<accession>A0A1G1ZUR2</accession>
<name>A0A1G1ZUR2_9BACT</name>
<dbReference type="SUPFAM" id="SSF52540">
    <property type="entry name" value="P-loop containing nucleoside triphosphate hydrolases"/>
    <property type="match status" value="1"/>
</dbReference>
<dbReference type="PANTHER" id="PTHR30121:SF11">
    <property type="entry name" value="AAA+ ATPASE DOMAIN-CONTAINING PROTEIN"/>
    <property type="match status" value="1"/>
</dbReference>
<evidence type="ECO:0000313" key="2">
    <source>
        <dbReference type="EMBL" id="OGY68195.1"/>
    </source>
</evidence>
<dbReference type="Pfam" id="PF02534">
    <property type="entry name" value="T4SS-DNA_transf"/>
    <property type="match status" value="1"/>
</dbReference>
<gene>
    <name evidence="2" type="ORF">A3H63_00015</name>
</gene>
<dbReference type="GO" id="GO:0016020">
    <property type="term" value="C:membrane"/>
    <property type="evidence" value="ECO:0007669"/>
    <property type="project" value="InterPro"/>
</dbReference>
<dbReference type="InterPro" id="IPR003688">
    <property type="entry name" value="TraG/VirD4"/>
</dbReference>
<dbReference type="InterPro" id="IPR027417">
    <property type="entry name" value="P-loop_NTPase"/>
</dbReference>
<dbReference type="Pfam" id="PF26449">
    <property type="entry name" value="DUF8128"/>
    <property type="match status" value="1"/>
</dbReference>
<reference evidence="2 3" key="1">
    <citation type="journal article" date="2016" name="Nat. Commun.">
        <title>Thousands of microbial genomes shed light on interconnected biogeochemical processes in an aquifer system.</title>
        <authorList>
            <person name="Anantharaman K."/>
            <person name="Brown C.T."/>
            <person name="Hug L.A."/>
            <person name="Sharon I."/>
            <person name="Castelle C.J."/>
            <person name="Probst A.J."/>
            <person name="Thomas B.C."/>
            <person name="Singh A."/>
            <person name="Wilkins M.J."/>
            <person name="Karaoz U."/>
            <person name="Brodie E.L."/>
            <person name="Williams K.H."/>
            <person name="Hubbard S.S."/>
            <person name="Banfield J.F."/>
        </authorList>
    </citation>
    <scope>NUCLEOTIDE SEQUENCE [LARGE SCALE GENOMIC DNA]</scope>
</reference>
<evidence type="ECO:0000313" key="3">
    <source>
        <dbReference type="Proteomes" id="UP000176284"/>
    </source>
</evidence>
<dbReference type="InterPro" id="IPR058441">
    <property type="entry name" value="DUF8128"/>
</dbReference>
<dbReference type="CDD" id="cd01127">
    <property type="entry name" value="TrwB_TraG_TraD_VirD4"/>
    <property type="match status" value="1"/>
</dbReference>
<feature type="domain" description="DUF8128" evidence="1">
    <location>
        <begin position="30"/>
        <end position="295"/>
    </location>
</feature>
<dbReference type="InterPro" id="IPR051162">
    <property type="entry name" value="T4SS_component"/>
</dbReference>
<dbReference type="EMBL" id="MHJM01000006">
    <property type="protein sequence ID" value="OGY68195.1"/>
    <property type="molecule type" value="Genomic_DNA"/>
</dbReference>
<dbReference type="Gene3D" id="3.40.50.300">
    <property type="entry name" value="P-loop containing nucleotide triphosphate hydrolases"/>
    <property type="match status" value="2"/>
</dbReference>
<evidence type="ECO:0000259" key="1">
    <source>
        <dbReference type="Pfam" id="PF26449"/>
    </source>
</evidence>
<comment type="caution">
    <text evidence="2">The sequence shown here is derived from an EMBL/GenBank/DDBJ whole genome shotgun (WGS) entry which is preliminary data.</text>
</comment>
<protein>
    <recommendedName>
        <fullName evidence="1">DUF8128 domain-containing protein</fullName>
    </recommendedName>
</protein>